<dbReference type="PANTHER" id="PTHR11592:SF78">
    <property type="entry name" value="GLUTATHIONE PEROXIDASE"/>
    <property type="match status" value="1"/>
</dbReference>
<accession>A0A5Q2MVY0</accession>
<dbReference type="SUPFAM" id="SSF52833">
    <property type="entry name" value="Thioredoxin-like"/>
    <property type="match status" value="1"/>
</dbReference>
<dbReference type="InterPro" id="IPR013766">
    <property type="entry name" value="Thioredoxin_domain"/>
</dbReference>
<dbReference type="AlphaFoldDB" id="A0A5Q2MVY0"/>
<organism evidence="7 8">
    <name type="scientific">Heliorestis convoluta</name>
    <dbReference type="NCBI Taxonomy" id="356322"/>
    <lineage>
        <taxon>Bacteria</taxon>
        <taxon>Bacillati</taxon>
        <taxon>Bacillota</taxon>
        <taxon>Clostridia</taxon>
        <taxon>Eubacteriales</taxon>
        <taxon>Heliobacteriaceae</taxon>
        <taxon>Heliorestis</taxon>
    </lineage>
</organism>
<dbReference type="RefSeq" id="WP_153724025.1">
    <property type="nucleotide sequence ID" value="NZ_CP045875.1"/>
</dbReference>
<name>A0A5Q2MVY0_9FIRM</name>
<dbReference type="Proteomes" id="UP000366051">
    <property type="component" value="Chromosome"/>
</dbReference>
<dbReference type="Pfam" id="PF00255">
    <property type="entry name" value="GSHPx"/>
    <property type="match status" value="1"/>
</dbReference>
<dbReference type="GO" id="GO:0004601">
    <property type="term" value="F:peroxidase activity"/>
    <property type="evidence" value="ECO:0007669"/>
    <property type="project" value="UniProtKB-KW"/>
</dbReference>
<proteinExistence type="inferred from homology"/>
<evidence type="ECO:0000256" key="2">
    <source>
        <dbReference type="ARBA" id="ARBA00022559"/>
    </source>
</evidence>
<dbReference type="OrthoDB" id="9809733at2"/>
<dbReference type="PROSITE" id="PS51355">
    <property type="entry name" value="GLUTATHIONE_PEROXID_3"/>
    <property type="match status" value="1"/>
</dbReference>
<evidence type="ECO:0000256" key="3">
    <source>
        <dbReference type="ARBA" id="ARBA00023002"/>
    </source>
</evidence>
<dbReference type="PROSITE" id="PS00460">
    <property type="entry name" value="GLUTATHIONE_PEROXID_1"/>
    <property type="match status" value="1"/>
</dbReference>
<keyword evidence="3 5" id="KW-0560">Oxidoreductase</keyword>
<dbReference type="KEGG" id="hcv:FTV88_0275"/>
<reference evidence="8" key="1">
    <citation type="submission" date="2019-11" db="EMBL/GenBank/DDBJ databases">
        <title>Genome sequence of Heliorestis convoluta strain HH, an alkaliphilic and minimalistic phototrophic bacterium from a soda lake in Egypt.</title>
        <authorList>
            <person name="Dewey E.D."/>
            <person name="Stokes L.M."/>
            <person name="Burchell B.M."/>
            <person name="Shaffer K.N."/>
            <person name="Huntington A.M."/>
            <person name="Baker J.M."/>
            <person name="Nadendla S."/>
            <person name="Giglio M.G."/>
            <person name="Touchman J.W."/>
            <person name="Blankenship R.E."/>
            <person name="Madigan M.T."/>
            <person name="Sattley W.M."/>
        </authorList>
    </citation>
    <scope>NUCLEOTIDE SEQUENCE [LARGE SCALE GENOMIC DNA]</scope>
    <source>
        <strain evidence="8">HH</strain>
    </source>
</reference>
<dbReference type="PIRSF" id="PIRSF000303">
    <property type="entry name" value="Glutathion_perox"/>
    <property type="match status" value="1"/>
</dbReference>
<gene>
    <name evidence="7" type="primary">gpx</name>
    <name evidence="7" type="ORF">FTV88_0275</name>
</gene>
<evidence type="ECO:0000256" key="1">
    <source>
        <dbReference type="ARBA" id="ARBA00006926"/>
    </source>
</evidence>
<protein>
    <recommendedName>
        <fullName evidence="5">Glutathione peroxidase</fullName>
    </recommendedName>
</protein>
<dbReference type="FunFam" id="3.40.30.10:FF:000010">
    <property type="entry name" value="Glutathione peroxidase"/>
    <property type="match status" value="1"/>
</dbReference>
<dbReference type="InterPro" id="IPR036249">
    <property type="entry name" value="Thioredoxin-like_sf"/>
</dbReference>
<evidence type="ECO:0000256" key="5">
    <source>
        <dbReference type="RuleBase" id="RU000499"/>
    </source>
</evidence>
<dbReference type="PRINTS" id="PR01011">
    <property type="entry name" value="GLUTPROXDASE"/>
</dbReference>
<feature type="active site" evidence="4">
    <location>
        <position position="35"/>
    </location>
</feature>
<sequence>MSIYDFTVKTITNEDRSLADYKGKVMLIVNTASNCGFTPQYKGLQRLYEVYQDRGFVVLGFPCNQFMNQEPAANEEIMSFCELNFGVTFPLFAKIDVNGPNAHPLYQYLTKNKPGLLGSTAIKWNFTKFLIDREGKIVERYAPTDKPEQIEQKIQDLL</sequence>
<dbReference type="InterPro" id="IPR029759">
    <property type="entry name" value="GPX_AS"/>
</dbReference>
<dbReference type="CDD" id="cd00340">
    <property type="entry name" value="GSH_Peroxidase"/>
    <property type="match status" value="1"/>
</dbReference>
<keyword evidence="2 5" id="KW-0575">Peroxidase</keyword>
<evidence type="ECO:0000259" key="6">
    <source>
        <dbReference type="PROSITE" id="PS51352"/>
    </source>
</evidence>
<dbReference type="Gene3D" id="3.40.30.10">
    <property type="entry name" value="Glutaredoxin"/>
    <property type="match status" value="1"/>
</dbReference>
<evidence type="ECO:0000256" key="4">
    <source>
        <dbReference type="PIRSR" id="PIRSR000303-1"/>
    </source>
</evidence>
<dbReference type="PANTHER" id="PTHR11592">
    <property type="entry name" value="GLUTATHIONE PEROXIDASE"/>
    <property type="match status" value="1"/>
</dbReference>
<keyword evidence="8" id="KW-1185">Reference proteome</keyword>
<comment type="similarity">
    <text evidence="1 5">Belongs to the glutathione peroxidase family.</text>
</comment>
<dbReference type="InterPro" id="IPR000889">
    <property type="entry name" value="Glutathione_peroxidase"/>
</dbReference>
<evidence type="ECO:0000313" key="8">
    <source>
        <dbReference type="Proteomes" id="UP000366051"/>
    </source>
</evidence>
<dbReference type="EMBL" id="CP045875">
    <property type="protein sequence ID" value="QGG46454.1"/>
    <property type="molecule type" value="Genomic_DNA"/>
</dbReference>
<dbReference type="InterPro" id="IPR029760">
    <property type="entry name" value="GPX_CS"/>
</dbReference>
<feature type="domain" description="Thioredoxin" evidence="6">
    <location>
        <begin position="1"/>
        <end position="158"/>
    </location>
</feature>
<evidence type="ECO:0000313" key="7">
    <source>
        <dbReference type="EMBL" id="QGG46454.1"/>
    </source>
</evidence>
<dbReference type="PROSITE" id="PS51352">
    <property type="entry name" value="THIOREDOXIN_2"/>
    <property type="match status" value="1"/>
</dbReference>
<dbReference type="PROSITE" id="PS00763">
    <property type="entry name" value="GLUTATHIONE_PEROXID_2"/>
    <property type="match status" value="1"/>
</dbReference>
<dbReference type="GO" id="GO:0034599">
    <property type="term" value="P:cellular response to oxidative stress"/>
    <property type="evidence" value="ECO:0007669"/>
    <property type="project" value="TreeGrafter"/>
</dbReference>